<dbReference type="PANTHER" id="PTHR43156:SF2">
    <property type="entry name" value="STAGE II SPORULATION PROTEIN E"/>
    <property type="match status" value="1"/>
</dbReference>
<dbReference type="Gene3D" id="3.60.40.10">
    <property type="entry name" value="PPM-type phosphatase domain"/>
    <property type="match status" value="1"/>
</dbReference>
<reference evidence="8 15" key="3">
    <citation type="journal article" date="2019" name="Science, e1252229">
        <title>Invertible promoters mediate bacterial phase variation, antibiotic resistance, and host adaptation in the gut.</title>
        <authorList>
            <person name="Jiang X."/>
            <person name="Hall A.B."/>
            <person name="Arthur T.D."/>
            <person name="Plichta D.R."/>
            <person name="Covington C.T."/>
            <person name="Poyet M."/>
            <person name="Crothers J."/>
            <person name="Moses P.L."/>
            <person name="Tolonen A.C."/>
            <person name="Vlamakis H."/>
            <person name="Alm E.J."/>
            <person name="Xavier R.J."/>
        </authorList>
    </citation>
    <scope>NUCLEOTIDE SEQUENCE [LARGE SCALE GENOMIC DNA]</scope>
    <source>
        <strain evidence="8">Af_0058</strain>
        <strain evidence="15">af_0058</strain>
    </source>
</reference>
<dbReference type="Proteomes" id="UP000284267">
    <property type="component" value="Unassembled WGS sequence"/>
</dbReference>
<dbReference type="SMART" id="SM00331">
    <property type="entry name" value="PP2C_SIG"/>
    <property type="match status" value="1"/>
</dbReference>
<evidence type="ECO:0000313" key="13">
    <source>
        <dbReference type="Proteomes" id="UP000284024"/>
    </source>
</evidence>
<evidence type="ECO:0000313" key="9">
    <source>
        <dbReference type="EMBL" id="VUX15957.1"/>
    </source>
</evidence>
<evidence type="ECO:0000313" key="5">
    <source>
        <dbReference type="EMBL" id="RHC09088.1"/>
    </source>
</evidence>
<evidence type="ECO:0000313" key="6">
    <source>
        <dbReference type="EMBL" id="RHH17444.1"/>
    </source>
</evidence>
<dbReference type="InterPro" id="IPR045768">
    <property type="entry name" value="SpoIIE_N"/>
</dbReference>
<keyword evidence="1 3" id="KW-0378">Hydrolase</keyword>
<dbReference type="AlphaFoldDB" id="A0A174BRI1"/>
<dbReference type="PANTHER" id="PTHR43156">
    <property type="entry name" value="STAGE II SPORULATION PROTEIN E-RELATED"/>
    <property type="match status" value="1"/>
</dbReference>
<proteinExistence type="predicted"/>
<evidence type="ECO:0000313" key="14">
    <source>
        <dbReference type="Proteomes" id="UP000284267"/>
    </source>
</evidence>
<dbReference type="InterPro" id="IPR036457">
    <property type="entry name" value="PPM-type-like_dom_sf"/>
</dbReference>
<dbReference type="Pfam" id="PF19732">
    <property type="entry name" value="SpoIIE_N"/>
    <property type="match status" value="1"/>
</dbReference>
<evidence type="ECO:0000313" key="8">
    <source>
        <dbReference type="EMBL" id="RYT65831.1"/>
    </source>
</evidence>
<dbReference type="Proteomes" id="UP000293506">
    <property type="component" value="Unassembled WGS sequence"/>
</dbReference>
<dbReference type="EC" id="3.1.3.16" evidence="3"/>
<reference evidence="9 16" key="4">
    <citation type="submission" date="2019-07" db="EMBL/GenBank/DDBJ databases">
        <authorList>
            <person name="Hibberd C M."/>
            <person name="Gehrig L. J."/>
            <person name="Chang H.-W."/>
            <person name="Venkatesh S."/>
        </authorList>
    </citation>
    <scope>NUCLEOTIDE SEQUENCE [LARGE SCALE GENOMIC DNA]</scope>
    <source>
        <strain evidence="9">Ruminococcus_obeum_SSTS_Bg7063</strain>
    </source>
</reference>
<evidence type="ECO:0000259" key="2">
    <source>
        <dbReference type="SMART" id="SM00331"/>
    </source>
</evidence>
<accession>A0A174BRI1</accession>
<dbReference type="GO" id="GO:0004722">
    <property type="term" value="F:protein serine/threonine phosphatase activity"/>
    <property type="evidence" value="ECO:0007669"/>
    <property type="project" value="UniProtKB-EC"/>
</dbReference>
<dbReference type="Proteomes" id="UP000284024">
    <property type="component" value="Unassembled WGS sequence"/>
</dbReference>
<evidence type="ECO:0000313" key="7">
    <source>
        <dbReference type="EMBL" id="RHK92874.1"/>
    </source>
</evidence>
<evidence type="ECO:0000313" key="16">
    <source>
        <dbReference type="Proteomes" id="UP000409147"/>
    </source>
</evidence>
<dbReference type="Proteomes" id="UP000261105">
    <property type="component" value="Unassembled WGS sequence"/>
</dbReference>
<evidence type="ECO:0000313" key="15">
    <source>
        <dbReference type="Proteomes" id="UP000293506"/>
    </source>
</evidence>
<dbReference type="Proteomes" id="UP000409147">
    <property type="component" value="Unassembled WGS sequence"/>
</dbReference>
<dbReference type="EMBL" id="QRJH01000006">
    <property type="protein sequence ID" value="RHH17444.1"/>
    <property type="molecule type" value="Genomic_DNA"/>
</dbReference>
<dbReference type="Pfam" id="PF07228">
    <property type="entry name" value="SpoIIE"/>
    <property type="match status" value="1"/>
</dbReference>
<evidence type="ECO:0000313" key="3">
    <source>
        <dbReference type="EMBL" id="CUO03701.1"/>
    </source>
</evidence>
<protein>
    <submittedName>
        <fullName evidence="3">Stage II sporulation protein E</fullName>
        <ecNumber evidence="3">3.1.3.16</ecNumber>
    </submittedName>
</protein>
<dbReference type="EMBL" id="QSUZ01000008">
    <property type="protein sequence ID" value="RGN87695.1"/>
    <property type="molecule type" value="Genomic_DNA"/>
</dbReference>
<dbReference type="Proteomes" id="UP000265808">
    <property type="component" value="Unassembled WGS sequence"/>
</dbReference>
<feature type="domain" description="PPM-type phosphatase" evidence="2">
    <location>
        <begin position="283"/>
        <end position="494"/>
    </location>
</feature>
<keyword evidence="16" id="KW-1185">Reference proteome</keyword>
<dbReference type="InterPro" id="IPR052016">
    <property type="entry name" value="Bact_Sigma-Reg"/>
</dbReference>
<dbReference type="EMBL" id="CYZD01000005">
    <property type="protein sequence ID" value="CUO03701.1"/>
    <property type="molecule type" value="Genomic_DNA"/>
</dbReference>
<reference evidence="11 12" key="2">
    <citation type="submission" date="2018-08" db="EMBL/GenBank/DDBJ databases">
        <title>A genome reference for cultivated species of the human gut microbiota.</title>
        <authorList>
            <person name="Zou Y."/>
            <person name="Xue W."/>
            <person name="Luo G."/>
        </authorList>
    </citation>
    <scope>NUCLEOTIDE SEQUENCE [LARGE SCALE GENOMIC DNA]</scope>
    <source>
        <strain evidence="7 14">AF39-4</strain>
        <strain evidence="6 13">AM18-2AC</strain>
        <strain evidence="5 12">AM37-4AC</strain>
        <strain evidence="4 11">OM03-6</strain>
    </source>
</reference>
<dbReference type="InterPro" id="IPR001932">
    <property type="entry name" value="PPM-type_phosphatase-like_dom"/>
</dbReference>
<dbReference type="Proteomes" id="UP000095409">
    <property type="component" value="Unassembled WGS sequence"/>
</dbReference>
<evidence type="ECO:0000313" key="10">
    <source>
        <dbReference type="Proteomes" id="UP000095409"/>
    </source>
</evidence>
<reference evidence="3 10" key="1">
    <citation type="submission" date="2015-09" db="EMBL/GenBank/DDBJ databases">
        <authorList>
            <consortium name="Pathogen Informatics"/>
        </authorList>
    </citation>
    <scope>NUCLEOTIDE SEQUENCE [LARGE SCALE GENOMIC DNA]</scope>
    <source>
        <strain evidence="3 10">2789STDY5608837</strain>
    </source>
</reference>
<evidence type="ECO:0000256" key="1">
    <source>
        <dbReference type="ARBA" id="ARBA00022801"/>
    </source>
</evidence>
<sequence>MQEWIIAMLVISVLLILRDMAKTILTGRMSKKEEIFPIGEDHPQKEKVERYAAAFQKLADTFYGMPYKKEYLSSGQIERILTDANDRLCSNCYHREICWGSQAETMCQGGEALVRALEKDDEGELEKLRMQWGSVCGKSLQYLEEVREQFRQEKQNLIWMNRMIESRLAVAQQLTETAAIMETVANDLYDISAAEPEFQEELKKNLRRKHVILKAAWVMDKVEGRRQIFLTLRARSGQCVSVTEVAQMLSELCESNMTSVQGSRCIVNGEFHTIHFVEDVSYQMLYGVSRLTRENEKVSGDNYICRQEDGGRFVMCLSDGMGSGMDACRESEIVVELLEQFLDSGFSQETAARMVNSALVLKGREGMFSTVDICAVDLYTGICEFLKAGAASTFIKRDHWVEAISSESLAAGLVQRIDFDTASRKLYHGDYLIMMTDGVMDALPVECEEETMKEIIMDIQDETPREISRGILERALGYSDYHARDDMTVLVANVVRK</sequence>
<evidence type="ECO:0000313" key="4">
    <source>
        <dbReference type="EMBL" id="RGN87695.1"/>
    </source>
</evidence>
<evidence type="ECO:0000313" key="12">
    <source>
        <dbReference type="Proteomes" id="UP000265808"/>
    </source>
</evidence>
<dbReference type="EMBL" id="CABHNB010000038">
    <property type="protein sequence ID" value="VUX15957.1"/>
    <property type="molecule type" value="Genomic_DNA"/>
</dbReference>
<organism evidence="3 10">
    <name type="scientific">Blautia obeum</name>
    <dbReference type="NCBI Taxonomy" id="40520"/>
    <lineage>
        <taxon>Bacteria</taxon>
        <taxon>Bacillati</taxon>
        <taxon>Bacillota</taxon>
        <taxon>Clostridia</taxon>
        <taxon>Lachnospirales</taxon>
        <taxon>Lachnospiraceae</taxon>
        <taxon>Blautia</taxon>
    </lineage>
</organism>
<dbReference type="SUPFAM" id="SSF81606">
    <property type="entry name" value="PP2C-like"/>
    <property type="match status" value="1"/>
</dbReference>
<dbReference type="EMBL" id="QSHL01000002">
    <property type="protein sequence ID" value="RHC09088.1"/>
    <property type="molecule type" value="Genomic_DNA"/>
</dbReference>
<evidence type="ECO:0000313" key="11">
    <source>
        <dbReference type="Proteomes" id="UP000261105"/>
    </source>
</evidence>
<name>A0A174BRI1_9FIRM</name>
<gene>
    <name evidence="3" type="primary">spoIIE</name>
    <name evidence="7" type="ORF">DW040_15670</name>
    <name evidence="6" type="ORF">DW222_12300</name>
    <name evidence="5" type="ORF">DW859_03655</name>
    <name evidence="4" type="ORF">DXB38_08005</name>
    <name evidence="8" type="ORF">EAI82_11075</name>
    <name evidence="3" type="ORF">ERS852394_01350</name>
    <name evidence="9" type="ORF">ROSSTS7063_02531</name>
</gene>
<dbReference type="EMBL" id="RCXQ01000010">
    <property type="protein sequence ID" value="RYT65831.1"/>
    <property type="molecule type" value="Genomic_DNA"/>
</dbReference>
<dbReference type="RefSeq" id="WP_022388588.1">
    <property type="nucleotide sequence ID" value="NZ_CABHNB010000038.1"/>
</dbReference>
<dbReference type="EMBL" id="QROE01000008">
    <property type="protein sequence ID" value="RHK92874.1"/>
    <property type="molecule type" value="Genomic_DNA"/>
</dbReference>